<dbReference type="PANTHER" id="PTHR47474">
    <property type="entry name" value="TYROSINE-PROTEIN PHOSPHATASE RLPH2"/>
    <property type="match status" value="1"/>
</dbReference>
<name>A0A835THV9_9ROSI</name>
<evidence type="ECO:0000259" key="1">
    <source>
        <dbReference type="Pfam" id="PF00149"/>
    </source>
</evidence>
<organism evidence="2 3">
    <name type="scientific">Salix dunnii</name>
    <dbReference type="NCBI Taxonomy" id="1413687"/>
    <lineage>
        <taxon>Eukaryota</taxon>
        <taxon>Viridiplantae</taxon>
        <taxon>Streptophyta</taxon>
        <taxon>Embryophyta</taxon>
        <taxon>Tracheophyta</taxon>
        <taxon>Spermatophyta</taxon>
        <taxon>Magnoliopsida</taxon>
        <taxon>eudicotyledons</taxon>
        <taxon>Gunneridae</taxon>
        <taxon>Pentapetalae</taxon>
        <taxon>rosids</taxon>
        <taxon>fabids</taxon>
        <taxon>Malpighiales</taxon>
        <taxon>Salicaceae</taxon>
        <taxon>Saliceae</taxon>
        <taxon>Salix</taxon>
    </lineage>
</organism>
<reference evidence="2 3" key="1">
    <citation type="submission" date="2020-10" db="EMBL/GenBank/DDBJ databases">
        <title>Plant Genome Project.</title>
        <authorList>
            <person name="Zhang R.-G."/>
        </authorList>
    </citation>
    <scope>NUCLEOTIDE SEQUENCE [LARGE SCALE GENOMIC DNA]</scope>
    <source>
        <strain evidence="2">FAFU-HL-1</strain>
        <tissue evidence="2">Leaf</tissue>
    </source>
</reference>
<comment type="caution">
    <text evidence="2">The sequence shown here is derived from an EMBL/GenBank/DDBJ whole genome shotgun (WGS) entry which is preliminary data.</text>
</comment>
<evidence type="ECO:0000313" key="2">
    <source>
        <dbReference type="EMBL" id="KAF9687794.1"/>
    </source>
</evidence>
<dbReference type="Gene3D" id="3.60.21.10">
    <property type="match status" value="1"/>
</dbReference>
<dbReference type="EMBL" id="JADGMS010000002">
    <property type="protein sequence ID" value="KAF9687794.1"/>
    <property type="molecule type" value="Genomic_DNA"/>
</dbReference>
<dbReference type="InterPro" id="IPR029052">
    <property type="entry name" value="Metallo-depent_PP-like"/>
</dbReference>
<dbReference type="PANTHER" id="PTHR47474:SF1">
    <property type="entry name" value="TYROSINE-PROTEIN PHOSPHATASE RLPH2"/>
    <property type="match status" value="1"/>
</dbReference>
<dbReference type="GO" id="GO:0016787">
    <property type="term" value="F:hydrolase activity"/>
    <property type="evidence" value="ECO:0007669"/>
    <property type="project" value="InterPro"/>
</dbReference>
<dbReference type="AlphaFoldDB" id="A0A835THV9"/>
<accession>A0A835THV9</accession>
<dbReference type="Proteomes" id="UP000657918">
    <property type="component" value="Unassembled WGS sequence"/>
</dbReference>
<keyword evidence="3" id="KW-1185">Reference proteome</keyword>
<dbReference type="SUPFAM" id="SSF56300">
    <property type="entry name" value="Metallo-dependent phosphatases"/>
    <property type="match status" value="1"/>
</dbReference>
<gene>
    <name evidence="2" type="ORF">SADUNF_Sadunf02G0130200</name>
</gene>
<dbReference type="OrthoDB" id="10267127at2759"/>
<dbReference type="InterPro" id="IPR004843">
    <property type="entry name" value="Calcineurin-like_PHP"/>
</dbReference>
<feature type="domain" description="Calcineurin-like phosphoesterase" evidence="1">
    <location>
        <begin position="59"/>
        <end position="173"/>
    </location>
</feature>
<dbReference type="Pfam" id="PF00149">
    <property type="entry name" value="Metallophos"/>
    <property type="match status" value="1"/>
</dbReference>
<evidence type="ECO:0000313" key="3">
    <source>
        <dbReference type="Proteomes" id="UP000657918"/>
    </source>
</evidence>
<sequence>MKWSKGYEELVELLGDNQKELTGLEVDLYEDTEHNNYRTPRMAEAEPSNNSVVAEPRLVICVGDIHGYITKLQNLWSNLETQFDPQHFNAATIIFLGDYCDRGPDTKKVLDFLINLPSKYPTQKHVFLSGNHDFAFAAFVGVLPEPQNGVSFKEGWKKYEESEDREGWYKGEGYEKMHLQGRMWAGHIKARFDNKGIEFKGSIYDAGPTFASYGVPHGSSDLMKAVPDDHKKFLAEMVWIHEEDDVCIEDEEGIRHCKLIAVHAGLEKGENVGEQLRFLKAKETHLPKIECLSGRKNVWDIPEELTEKPTIVVSGHHGKLHIEGLRLIIDEGGGFENKPVAAIALPSMKLVRDTDNLTK</sequence>
<protein>
    <recommendedName>
        <fullName evidence="1">Calcineurin-like phosphoesterase domain-containing protein</fullName>
    </recommendedName>
</protein>
<proteinExistence type="predicted"/>